<protein>
    <submittedName>
        <fullName evidence="1">Gluconate 2-dehydrogenase subunit 3 family protein</fullName>
        <ecNumber evidence="1">1.-.-.-</ecNumber>
    </submittedName>
</protein>
<accession>A0ABV8SWV0</accession>
<dbReference type="RefSeq" id="WP_380601145.1">
    <property type="nucleotide sequence ID" value="NZ_JBHSDU010000014.1"/>
</dbReference>
<dbReference type="EMBL" id="JBHSDU010000014">
    <property type="protein sequence ID" value="MFC4312071.1"/>
    <property type="molecule type" value="Genomic_DNA"/>
</dbReference>
<dbReference type="EC" id="1.-.-.-" evidence="1"/>
<organism evidence="1 2">
    <name type="scientific">Steroidobacter flavus</name>
    <dbReference type="NCBI Taxonomy" id="1842136"/>
    <lineage>
        <taxon>Bacteria</taxon>
        <taxon>Pseudomonadati</taxon>
        <taxon>Pseudomonadota</taxon>
        <taxon>Gammaproteobacteria</taxon>
        <taxon>Steroidobacterales</taxon>
        <taxon>Steroidobacteraceae</taxon>
        <taxon>Steroidobacter</taxon>
    </lineage>
</organism>
<sequence>MDRRTTLKWVLAASASMPLLQYDDDVLAAPSTKATSAVAKPYGTDPNLVRVYKPGDLWPLTFTSEQRATAAVLCDLIIPADARSPSASSVGVVDFIDEWVSAPYETQRADRIVVLEGLQWLDQEAGRRFSTTFRQLAAGQQRQLCDDICYLPKVKPQFKQAAVFFARYRDLTAGGFYTTPQGRKDLEYIGNVPMASFNGPPAEVLKKVGLL</sequence>
<proteinExistence type="predicted"/>
<evidence type="ECO:0000313" key="1">
    <source>
        <dbReference type="EMBL" id="MFC4312071.1"/>
    </source>
</evidence>
<name>A0ABV8SWV0_9GAMM</name>
<evidence type="ECO:0000313" key="2">
    <source>
        <dbReference type="Proteomes" id="UP001595904"/>
    </source>
</evidence>
<keyword evidence="2" id="KW-1185">Reference proteome</keyword>
<gene>
    <name evidence="1" type="ORF">ACFPN2_23525</name>
</gene>
<dbReference type="Proteomes" id="UP001595904">
    <property type="component" value="Unassembled WGS sequence"/>
</dbReference>
<dbReference type="Pfam" id="PF13618">
    <property type="entry name" value="Gluconate_2-dh3"/>
    <property type="match status" value="1"/>
</dbReference>
<comment type="caution">
    <text evidence="1">The sequence shown here is derived from an EMBL/GenBank/DDBJ whole genome shotgun (WGS) entry which is preliminary data.</text>
</comment>
<keyword evidence="1" id="KW-0560">Oxidoreductase</keyword>
<reference evidence="2" key="1">
    <citation type="journal article" date="2019" name="Int. J. Syst. Evol. Microbiol.">
        <title>The Global Catalogue of Microorganisms (GCM) 10K type strain sequencing project: providing services to taxonomists for standard genome sequencing and annotation.</title>
        <authorList>
            <consortium name="The Broad Institute Genomics Platform"/>
            <consortium name="The Broad Institute Genome Sequencing Center for Infectious Disease"/>
            <person name="Wu L."/>
            <person name="Ma J."/>
        </authorList>
    </citation>
    <scope>NUCLEOTIDE SEQUENCE [LARGE SCALE GENOMIC DNA]</scope>
    <source>
        <strain evidence="2">CGMCC 1.10759</strain>
    </source>
</reference>
<dbReference type="InterPro" id="IPR027056">
    <property type="entry name" value="Gluconate_2DH_su3"/>
</dbReference>
<dbReference type="GO" id="GO:0016491">
    <property type="term" value="F:oxidoreductase activity"/>
    <property type="evidence" value="ECO:0007669"/>
    <property type="project" value="UniProtKB-KW"/>
</dbReference>